<organism evidence="1 2">
    <name type="scientific">Enterobacter agglomerans</name>
    <name type="common">Erwinia herbicola</name>
    <name type="synonym">Pantoea agglomerans</name>
    <dbReference type="NCBI Taxonomy" id="549"/>
    <lineage>
        <taxon>Bacteria</taxon>
        <taxon>Pseudomonadati</taxon>
        <taxon>Pseudomonadota</taxon>
        <taxon>Gammaproteobacteria</taxon>
        <taxon>Enterobacterales</taxon>
        <taxon>Erwiniaceae</taxon>
        <taxon>Pantoea</taxon>
        <taxon>Pantoea agglomerans group</taxon>
    </lineage>
</organism>
<gene>
    <name evidence="1" type="ORF">NCTC9381_01751</name>
</gene>
<name>A0A379ADE6_ENTAG</name>
<evidence type="ECO:0000313" key="2">
    <source>
        <dbReference type="Proteomes" id="UP000254640"/>
    </source>
</evidence>
<dbReference type="EMBL" id="UGSO01000001">
    <property type="protein sequence ID" value="SUB15857.1"/>
    <property type="molecule type" value="Genomic_DNA"/>
</dbReference>
<proteinExistence type="predicted"/>
<protein>
    <submittedName>
        <fullName evidence="1">Uncharacterized protein</fullName>
    </submittedName>
</protein>
<sequence length="386" mass="44725">MISKWNLLIEMRTGKISLKIIPVSYSLEHTMSHSLEQYVEQKLPADLLEHVAANRIPIRVENHAGTGFSPDLIDFSYRHTCRVVNSFRPTWHTHIDEEHKESVVLRIPSGYDYIRHFSSLVLHYLKARISRPQDLMTIDYDLLNDRRYPALTGLNMLDIKPGAQVVIGCCDLLIEYMKDQVFSFEENDFYACWKAQNNVIFLGCKFSFWGRLSGSIARFLCEQFQPSEIIYFGKLGTLTAPADIYQEIFTPSHYQMFSGLTQLGPTIKMENSFTAFNPSHRLGIHASVPTIMEETFSQRQRLAMNGVESIDNEIAFIAREIHRFNTRTGSRVRYSPIHYATDYLRDMHDWSLQVRHDLARGRSPSSLHKKKIIISRIAGIIKNYLW</sequence>
<keyword evidence="2" id="KW-1185">Reference proteome</keyword>
<accession>A0A379ADE6</accession>
<reference evidence="1 2" key="1">
    <citation type="submission" date="2018-06" db="EMBL/GenBank/DDBJ databases">
        <authorList>
            <consortium name="Pathogen Informatics"/>
            <person name="Doyle S."/>
        </authorList>
    </citation>
    <scope>NUCLEOTIDE SEQUENCE [LARGE SCALE GENOMIC DNA]</scope>
    <source>
        <strain evidence="1 2">NCTC9381</strain>
    </source>
</reference>
<dbReference type="AlphaFoldDB" id="A0A379ADE6"/>
<evidence type="ECO:0000313" key="1">
    <source>
        <dbReference type="EMBL" id="SUB15857.1"/>
    </source>
</evidence>
<dbReference type="Proteomes" id="UP000254640">
    <property type="component" value="Unassembled WGS sequence"/>
</dbReference>